<dbReference type="GO" id="GO:0003700">
    <property type="term" value="F:DNA-binding transcription factor activity"/>
    <property type="evidence" value="ECO:0007669"/>
    <property type="project" value="InterPro"/>
</dbReference>
<keyword evidence="6" id="KW-1185">Reference proteome</keyword>
<organism evidence="5 6">
    <name type="scientific">Mediterraneibacter catenae</name>
    <dbReference type="NCBI Taxonomy" id="2594882"/>
    <lineage>
        <taxon>Bacteria</taxon>
        <taxon>Bacillati</taxon>
        <taxon>Bacillota</taxon>
        <taxon>Clostridia</taxon>
        <taxon>Lachnospirales</taxon>
        <taxon>Lachnospiraceae</taxon>
        <taxon>Mediterraneibacter</taxon>
    </lineage>
</organism>
<dbReference type="AlphaFoldDB" id="A0A5M9HZ78"/>
<evidence type="ECO:0000256" key="2">
    <source>
        <dbReference type="ARBA" id="ARBA00023125"/>
    </source>
</evidence>
<dbReference type="PROSITE" id="PS01124">
    <property type="entry name" value="HTH_ARAC_FAMILY_2"/>
    <property type="match status" value="1"/>
</dbReference>
<keyword evidence="2" id="KW-0238">DNA-binding</keyword>
<dbReference type="Pfam" id="PF12833">
    <property type="entry name" value="HTH_18"/>
    <property type="match status" value="1"/>
</dbReference>
<dbReference type="RefSeq" id="WP_087151339.1">
    <property type="nucleotide sequence ID" value="NZ_VMSO01000020.1"/>
</dbReference>
<dbReference type="PANTHER" id="PTHR43280">
    <property type="entry name" value="ARAC-FAMILY TRANSCRIPTIONAL REGULATOR"/>
    <property type="match status" value="1"/>
</dbReference>
<dbReference type="SMART" id="SM00342">
    <property type="entry name" value="HTH_ARAC"/>
    <property type="match status" value="1"/>
</dbReference>
<dbReference type="Proteomes" id="UP000322025">
    <property type="component" value="Unassembled WGS sequence"/>
</dbReference>
<name>A0A5M9HZ78_9FIRM</name>
<evidence type="ECO:0000313" key="5">
    <source>
        <dbReference type="EMBL" id="KAA8500631.1"/>
    </source>
</evidence>
<dbReference type="PROSITE" id="PS00041">
    <property type="entry name" value="HTH_ARAC_FAMILY_1"/>
    <property type="match status" value="1"/>
</dbReference>
<evidence type="ECO:0000313" key="6">
    <source>
        <dbReference type="Proteomes" id="UP000322025"/>
    </source>
</evidence>
<dbReference type="InterPro" id="IPR018062">
    <property type="entry name" value="HTH_AraC-typ_CS"/>
</dbReference>
<dbReference type="PANTHER" id="PTHR43280:SF10">
    <property type="entry name" value="REGULATORY PROTEIN POCR"/>
    <property type="match status" value="1"/>
</dbReference>
<dbReference type="SUPFAM" id="SSF46689">
    <property type="entry name" value="Homeodomain-like"/>
    <property type="match status" value="1"/>
</dbReference>
<evidence type="ECO:0000256" key="1">
    <source>
        <dbReference type="ARBA" id="ARBA00023015"/>
    </source>
</evidence>
<dbReference type="GO" id="GO:0043565">
    <property type="term" value="F:sequence-specific DNA binding"/>
    <property type="evidence" value="ECO:0007669"/>
    <property type="project" value="InterPro"/>
</dbReference>
<proteinExistence type="predicted"/>
<dbReference type="EMBL" id="VMSO01000020">
    <property type="protein sequence ID" value="KAA8500631.1"/>
    <property type="molecule type" value="Genomic_DNA"/>
</dbReference>
<dbReference type="InterPro" id="IPR020449">
    <property type="entry name" value="Tscrpt_reg_AraC-type_HTH"/>
</dbReference>
<gene>
    <name evidence="5" type="ORF">FNY66_12470</name>
</gene>
<dbReference type="InterPro" id="IPR037923">
    <property type="entry name" value="HTH-like"/>
</dbReference>
<dbReference type="InterPro" id="IPR003313">
    <property type="entry name" value="AraC-bd"/>
</dbReference>
<dbReference type="Gene3D" id="1.10.10.60">
    <property type="entry name" value="Homeodomain-like"/>
    <property type="match status" value="2"/>
</dbReference>
<accession>A0A5M9HZ78</accession>
<comment type="caution">
    <text evidence="5">The sequence shown here is derived from an EMBL/GenBank/DDBJ whole genome shotgun (WGS) entry which is preliminary data.</text>
</comment>
<dbReference type="InterPro" id="IPR018060">
    <property type="entry name" value="HTH_AraC"/>
</dbReference>
<evidence type="ECO:0000259" key="4">
    <source>
        <dbReference type="PROSITE" id="PS01124"/>
    </source>
</evidence>
<dbReference type="SUPFAM" id="SSF51215">
    <property type="entry name" value="Regulatory protein AraC"/>
    <property type="match status" value="1"/>
</dbReference>
<reference evidence="5" key="1">
    <citation type="submission" date="2019-07" db="EMBL/GenBank/DDBJ databases">
        <authorList>
            <person name="Wongkuna S."/>
            <person name="Scaria J."/>
        </authorList>
    </citation>
    <scope>NUCLEOTIDE SEQUENCE [LARGE SCALE GENOMIC DNA]</scope>
    <source>
        <strain evidence="5">SW178</strain>
    </source>
</reference>
<sequence>MPIIFRSTPVTEPFTFESIGKDWEQDHVTRPGGYPFYHYLQTEKGAGKIETSSGSYILRKNEGLLIAPFIRHSYEKYDSLWFTKFASFTGTAERSIPQIMGNRQVVPVGSARGAQIAGLIDDCVAMYDALPFNSRQLSVNCYAILINIADSTAIRSPSDEPLYQNYVLPVIKEIERNFSMPLTVETLSRGVFVTPQYLTRLFRRYLNCSTYEYLTSFRISKAKELLITCPRLEIQDIALRTGFSDSSHFIAVFKKAVGATPLEFRRQN</sequence>
<keyword evidence="3" id="KW-0804">Transcription</keyword>
<protein>
    <submittedName>
        <fullName evidence="5">Helix-turn-helix domain-containing protein</fullName>
    </submittedName>
</protein>
<dbReference type="PRINTS" id="PR00032">
    <property type="entry name" value="HTHARAC"/>
</dbReference>
<dbReference type="OrthoDB" id="159632at2"/>
<evidence type="ECO:0000256" key="3">
    <source>
        <dbReference type="ARBA" id="ARBA00023163"/>
    </source>
</evidence>
<keyword evidence="1" id="KW-0805">Transcription regulation</keyword>
<feature type="domain" description="HTH araC/xylS-type" evidence="4">
    <location>
        <begin position="168"/>
        <end position="267"/>
    </location>
</feature>
<dbReference type="InterPro" id="IPR009057">
    <property type="entry name" value="Homeodomain-like_sf"/>
</dbReference>
<dbReference type="Pfam" id="PF02311">
    <property type="entry name" value="AraC_binding"/>
    <property type="match status" value="1"/>
</dbReference>